<name>A0A1G7SFI0_9GAMM</name>
<evidence type="ECO:0000259" key="3">
    <source>
        <dbReference type="PROSITE" id="PS50893"/>
    </source>
</evidence>
<accession>A0A1G7SFI0</accession>
<keyword evidence="2 4" id="KW-0067">ATP-binding</keyword>
<feature type="domain" description="ABC transporter" evidence="3">
    <location>
        <begin position="4"/>
        <end position="213"/>
    </location>
</feature>
<dbReference type="Gene3D" id="3.40.50.300">
    <property type="entry name" value="P-loop containing nucleotide triphosphate hydrolases"/>
    <property type="match status" value="1"/>
</dbReference>
<dbReference type="Pfam" id="PF00005">
    <property type="entry name" value="ABC_tran"/>
    <property type="match status" value="1"/>
</dbReference>
<dbReference type="InterPro" id="IPR003593">
    <property type="entry name" value="AAA+_ATPase"/>
</dbReference>
<dbReference type="GO" id="GO:0005886">
    <property type="term" value="C:plasma membrane"/>
    <property type="evidence" value="ECO:0007669"/>
    <property type="project" value="TreeGrafter"/>
</dbReference>
<dbReference type="EMBL" id="FNCI01000006">
    <property type="protein sequence ID" value="SDG21189.1"/>
    <property type="molecule type" value="Genomic_DNA"/>
</dbReference>
<protein>
    <submittedName>
        <fullName evidence="4">Phosphonate transport system ATP-binding protein</fullName>
    </submittedName>
</protein>
<dbReference type="PANTHER" id="PTHR24220">
    <property type="entry name" value="IMPORT ATP-BINDING PROTEIN"/>
    <property type="match status" value="1"/>
</dbReference>
<evidence type="ECO:0000313" key="4">
    <source>
        <dbReference type="EMBL" id="SDG21189.1"/>
    </source>
</evidence>
<dbReference type="Proteomes" id="UP000198641">
    <property type="component" value="Unassembled WGS sequence"/>
</dbReference>
<dbReference type="GO" id="GO:0005524">
    <property type="term" value="F:ATP binding"/>
    <property type="evidence" value="ECO:0007669"/>
    <property type="project" value="UniProtKB-KW"/>
</dbReference>
<evidence type="ECO:0000256" key="1">
    <source>
        <dbReference type="ARBA" id="ARBA00022741"/>
    </source>
</evidence>
<proteinExistence type="predicted"/>
<dbReference type="PANTHER" id="PTHR24220:SF659">
    <property type="entry name" value="TRANSPORTER, PUTATIVE-RELATED"/>
    <property type="match status" value="1"/>
</dbReference>
<evidence type="ECO:0000313" key="5">
    <source>
        <dbReference type="Proteomes" id="UP000198641"/>
    </source>
</evidence>
<sequence>MSTLALTDAVADYGQQRVLGPLNLTLQRGERVALVGKSGAGKSSLLAVMYQQWRGRGAALMPQELGLVPSLSVFHNVYMGALASHPTWYNLVTLAKPFRRDVAAIRPLLAQLSIEEKCWAMAGELSGGQRQRVAAARAIHQGGEVLLADEPVSALDGPQSEALMVELTQAYPTAVLAMHDVELALRFTDRVIGIADGGIALDAPSARLTAQDLLPLY</sequence>
<organism evidence="4 5">
    <name type="scientific">Onishia taeanensis</name>
    <dbReference type="NCBI Taxonomy" id="284577"/>
    <lineage>
        <taxon>Bacteria</taxon>
        <taxon>Pseudomonadati</taxon>
        <taxon>Pseudomonadota</taxon>
        <taxon>Gammaproteobacteria</taxon>
        <taxon>Oceanospirillales</taxon>
        <taxon>Halomonadaceae</taxon>
        <taxon>Onishia</taxon>
    </lineage>
</organism>
<dbReference type="InterPro" id="IPR003439">
    <property type="entry name" value="ABC_transporter-like_ATP-bd"/>
</dbReference>
<dbReference type="AlphaFoldDB" id="A0A1G7SFI0"/>
<dbReference type="GO" id="GO:0016887">
    <property type="term" value="F:ATP hydrolysis activity"/>
    <property type="evidence" value="ECO:0007669"/>
    <property type="project" value="InterPro"/>
</dbReference>
<dbReference type="OrthoDB" id="9802264at2"/>
<dbReference type="SMART" id="SM00382">
    <property type="entry name" value="AAA"/>
    <property type="match status" value="1"/>
</dbReference>
<gene>
    <name evidence="4" type="ORF">SAMN05216571_106110</name>
</gene>
<keyword evidence="5" id="KW-1185">Reference proteome</keyword>
<dbReference type="SUPFAM" id="SSF52540">
    <property type="entry name" value="P-loop containing nucleoside triphosphate hydrolases"/>
    <property type="match status" value="1"/>
</dbReference>
<dbReference type="PROSITE" id="PS50893">
    <property type="entry name" value="ABC_TRANSPORTER_2"/>
    <property type="match status" value="1"/>
</dbReference>
<dbReference type="STRING" id="284577.SAMN05216571_106110"/>
<keyword evidence="1" id="KW-0547">Nucleotide-binding</keyword>
<dbReference type="InterPro" id="IPR027417">
    <property type="entry name" value="P-loop_NTPase"/>
</dbReference>
<dbReference type="GO" id="GO:0022857">
    <property type="term" value="F:transmembrane transporter activity"/>
    <property type="evidence" value="ECO:0007669"/>
    <property type="project" value="TreeGrafter"/>
</dbReference>
<dbReference type="RefSeq" id="WP_092525635.1">
    <property type="nucleotide sequence ID" value="NZ_FNCI01000006.1"/>
</dbReference>
<evidence type="ECO:0000256" key="2">
    <source>
        <dbReference type="ARBA" id="ARBA00022840"/>
    </source>
</evidence>
<reference evidence="4 5" key="1">
    <citation type="submission" date="2016-10" db="EMBL/GenBank/DDBJ databases">
        <authorList>
            <person name="de Groot N.N."/>
        </authorList>
    </citation>
    <scope>NUCLEOTIDE SEQUENCE [LARGE SCALE GENOMIC DNA]</scope>
    <source>
        <strain evidence="4 5">BH539</strain>
    </source>
</reference>
<dbReference type="InterPro" id="IPR015854">
    <property type="entry name" value="ABC_transpr_LolD-like"/>
</dbReference>